<sequence>MDESDTRRAARAGGEAPAAGSPAGAGRVDIGVCRSLRITCISETGWHDTGALLGDIKAAGGMQANQWETAWRPGNGAGSASLIEIETVDGDGYRILLDTGWDPDYMAERFAATGVDVLLRRGEIDLLLVSHEHFDHFWGLEAVLRLRPDIAIALPASLRDEGRAFLRGGAFAPAGARNGIAHTGRLLWHGADEVHRLADGVAAVAFDLPIALGVRGEQSLYVNVAGKGIVCITGCCHQGVERFAQFARDRLAGGERLHGLYGGLHLAPFGPLDDAAQAAIRNLAEYGFERIACNHCTGAAAVEKMIELGYPVARGSGGSGSAGERYIGNGDQLRFGCGIEDATTRAASCCTNRR</sequence>
<accession>A0A2R4BJY1</accession>
<keyword evidence="4" id="KW-1185">Reference proteome</keyword>
<evidence type="ECO:0000313" key="3">
    <source>
        <dbReference type="EMBL" id="AVR87514.1"/>
    </source>
</evidence>
<dbReference type="OrthoDB" id="9803916at2"/>
<dbReference type="InterPro" id="IPR041712">
    <property type="entry name" value="DHPS-like_MBL-fold"/>
</dbReference>
<dbReference type="Pfam" id="PF00753">
    <property type="entry name" value="Lactamase_B"/>
    <property type="match status" value="1"/>
</dbReference>
<organism evidence="3 4">
    <name type="scientific">Thauera aromatica K172</name>
    <dbReference type="NCBI Taxonomy" id="44139"/>
    <lineage>
        <taxon>Bacteria</taxon>
        <taxon>Pseudomonadati</taxon>
        <taxon>Pseudomonadota</taxon>
        <taxon>Betaproteobacteria</taxon>
        <taxon>Rhodocyclales</taxon>
        <taxon>Zoogloeaceae</taxon>
        <taxon>Thauera</taxon>
    </lineage>
</organism>
<dbReference type="InterPro" id="IPR052926">
    <property type="entry name" value="Metallo-beta-lactamase_dom"/>
</dbReference>
<feature type="domain" description="Metallo-beta-lactamase" evidence="2">
    <location>
        <begin position="79"/>
        <end position="295"/>
    </location>
</feature>
<dbReference type="GO" id="GO:0016740">
    <property type="term" value="F:transferase activity"/>
    <property type="evidence" value="ECO:0007669"/>
    <property type="project" value="TreeGrafter"/>
</dbReference>
<dbReference type="InterPro" id="IPR036866">
    <property type="entry name" value="RibonucZ/Hydroxyglut_hydro"/>
</dbReference>
<dbReference type="PANTHER" id="PTHR13754:SF13">
    <property type="entry name" value="METALLO-BETA-LACTAMASE SUPERFAMILY PROTEIN (AFU_ORTHOLOGUE AFUA_3G07630)"/>
    <property type="match status" value="1"/>
</dbReference>
<dbReference type="CDD" id="cd07713">
    <property type="entry name" value="DHPS-like_MBL-fold"/>
    <property type="match status" value="1"/>
</dbReference>
<dbReference type="PANTHER" id="PTHR13754">
    <property type="entry name" value="METALLO-BETA-LACTAMASE SUPERFAMILY PROTEIN"/>
    <property type="match status" value="1"/>
</dbReference>
<dbReference type="EMBL" id="CP028339">
    <property type="protein sequence ID" value="AVR87514.1"/>
    <property type="molecule type" value="Genomic_DNA"/>
</dbReference>
<dbReference type="AlphaFoldDB" id="A0A2R4BJY1"/>
<proteinExistence type="predicted"/>
<evidence type="ECO:0000313" key="4">
    <source>
        <dbReference type="Proteomes" id="UP000241885"/>
    </source>
</evidence>
<dbReference type="SUPFAM" id="SSF56281">
    <property type="entry name" value="Metallo-hydrolase/oxidoreductase"/>
    <property type="match status" value="1"/>
</dbReference>
<dbReference type="Proteomes" id="UP000241885">
    <property type="component" value="Chromosome"/>
</dbReference>
<dbReference type="SMART" id="SM00849">
    <property type="entry name" value="Lactamase_B"/>
    <property type="match status" value="1"/>
</dbReference>
<protein>
    <submittedName>
        <fullName evidence="3">Beta-lactamase family protein</fullName>
    </submittedName>
</protein>
<dbReference type="Gene3D" id="3.60.15.10">
    <property type="entry name" value="Ribonuclease Z/Hydroxyacylglutathione hydrolase-like"/>
    <property type="match status" value="1"/>
</dbReference>
<feature type="compositionally biased region" description="Low complexity" evidence="1">
    <location>
        <begin position="11"/>
        <end position="24"/>
    </location>
</feature>
<gene>
    <name evidence="3" type="ORF">Tharo_0571</name>
</gene>
<dbReference type="KEGG" id="tak:Tharo_0571"/>
<evidence type="ECO:0000256" key="1">
    <source>
        <dbReference type="SAM" id="MobiDB-lite"/>
    </source>
</evidence>
<dbReference type="InterPro" id="IPR001279">
    <property type="entry name" value="Metallo-B-lactamas"/>
</dbReference>
<feature type="region of interest" description="Disordered" evidence="1">
    <location>
        <begin position="1"/>
        <end position="24"/>
    </location>
</feature>
<dbReference type="RefSeq" id="WP_107219926.1">
    <property type="nucleotide sequence ID" value="NZ_CP028339.1"/>
</dbReference>
<evidence type="ECO:0000259" key="2">
    <source>
        <dbReference type="SMART" id="SM00849"/>
    </source>
</evidence>
<reference evidence="3 4" key="1">
    <citation type="submission" date="2018-03" db="EMBL/GenBank/DDBJ databases">
        <title>Complete genome sequence of Thauera aromatica, a model organism for studying aromatic compound degradation under denitrifying conditions.</title>
        <authorList>
            <person name="Lo H.-Y."/>
            <person name="Goris T."/>
            <person name="Boll M."/>
            <person name="Mueller J.A."/>
        </authorList>
    </citation>
    <scope>NUCLEOTIDE SEQUENCE [LARGE SCALE GENOMIC DNA]</scope>
    <source>
        <strain evidence="3 4">K172</strain>
    </source>
</reference>
<name>A0A2R4BJY1_THAAR</name>